<dbReference type="HOGENOM" id="CLU_038496_0_0_1"/>
<gene>
    <name evidence="2" type="ORF">COCHEDRAFT_1104898</name>
</gene>
<evidence type="ECO:0000313" key="2">
    <source>
        <dbReference type="EMBL" id="EMD90476.1"/>
    </source>
</evidence>
<dbReference type="InterPro" id="IPR036397">
    <property type="entry name" value="RNaseH_sf"/>
</dbReference>
<dbReference type="AlphaFoldDB" id="M2U9R5"/>
<dbReference type="Proteomes" id="UP000016936">
    <property type="component" value="Unassembled WGS sequence"/>
</dbReference>
<evidence type="ECO:0008006" key="4">
    <source>
        <dbReference type="Google" id="ProtNLM"/>
    </source>
</evidence>
<name>M2U9R5_COCH5</name>
<keyword evidence="1" id="KW-0175">Coiled coil</keyword>
<accession>M2U9R5</accession>
<proteinExistence type="predicted"/>
<reference evidence="3" key="2">
    <citation type="journal article" date="2013" name="PLoS Genet.">
        <title>Comparative genome structure, secondary metabolite, and effector coding capacity across Cochliobolus pathogens.</title>
        <authorList>
            <person name="Condon B.J."/>
            <person name="Leng Y."/>
            <person name="Wu D."/>
            <person name="Bushley K.E."/>
            <person name="Ohm R.A."/>
            <person name="Otillar R."/>
            <person name="Martin J."/>
            <person name="Schackwitz W."/>
            <person name="Grimwood J."/>
            <person name="MohdZainudin N."/>
            <person name="Xue C."/>
            <person name="Wang R."/>
            <person name="Manning V.A."/>
            <person name="Dhillon B."/>
            <person name="Tu Z.J."/>
            <person name="Steffenson B.J."/>
            <person name="Salamov A."/>
            <person name="Sun H."/>
            <person name="Lowry S."/>
            <person name="LaButti K."/>
            <person name="Han J."/>
            <person name="Copeland A."/>
            <person name="Lindquist E."/>
            <person name="Barry K."/>
            <person name="Schmutz J."/>
            <person name="Baker S.E."/>
            <person name="Ciuffetti L.M."/>
            <person name="Grigoriev I.V."/>
            <person name="Zhong S."/>
            <person name="Turgeon B.G."/>
        </authorList>
    </citation>
    <scope>NUCLEOTIDE SEQUENCE [LARGE SCALE GENOMIC DNA]</scope>
    <source>
        <strain evidence="3">C5 / ATCC 48332 / race O</strain>
    </source>
</reference>
<protein>
    <recommendedName>
        <fullName evidence="4">Tc1-like transposase DDE domain-containing protein</fullName>
    </recommendedName>
</protein>
<feature type="coiled-coil region" evidence="1">
    <location>
        <begin position="106"/>
        <end position="133"/>
    </location>
</feature>
<evidence type="ECO:0000256" key="1">
    <source>
        <dbReference type="SAM" id="Coils"/>
    </source>
</evidence>
<dbReference type="EMBL" id="KB445578">
    <property type="protein sequence ID" value="EMD90476.1"/>
    <property type="molecule type" value="Genomic_DNA"/>
</dbReference>
<dbReference type="eggNOG" id="ENOG502SK70">
    <property type="taxonomic scope" value="Eukaryota"/>
</dbReference>
<organism evidence="2 3">
    <name type="scientific">Cochliobolus heterostrophus (strain C5 / ATCC 48332 / race O)</name>
    <name type="common">Southern corn leaf blight fungus</name>
    <name type="synonym">Bipolaris maydis</name>
    <dbReference type="NCBI Taxonomy" id="701091"/>
    <lineage>
        <taxon>Eukaryota</taxon>
        <taxon>Fungi</taxon>
        <taxon>Dikarya</taxon>
        <taxon>Ascomycota</taxon>
        <taxon>Pezizomycotina</taxon>
        <taxon>Dothideomycetes</taxon>
        <taxon>Pleosporomycetidae</taxon>
        <taxon>Pleosporales</taxon>
        <taxon>Pleosporineae</taxon>
        <taxon>Pleosporaceae</taxon>
        <taxon>Bipolaris</taxon>
    </lineage>
</organism>
<sequence length="317" mass="36842">MAPYTDIYTRTLVIALKSPPIGKNTSQVAALTGVHPRTVDRIYSRAIAAGFEPNELPIKILPHHVQDAPKTGRPAKQAEEVKEQIFQQVRHDRYGREKSCADLAGGLKTKAEKEDAARRIEQLNAELEPLQREEWELLESMRRIGLRNKRGRKPQWRWTEKTGKLVRTSGGGIDWWRYQTCVLIPKLIPFAKECLQDRPQTVVMEDKAPSHAHHYQSVIYRLHDVERLLWCGNSPDCNCIEPCWFYMKRETTKKGAPQSRAEAVRVWQNCWRDLSQLKIQAWIERILIHIQKIIELQGGNEYIEGRDKPRLRRPYIG</sequence>
<reference evidence="2 3" key="1">
    <citation type="journal article" date="2012" name="PLoS Pathog.">
        <title>Diverse lifestyles and strategies of plant pathogenesis encoded in the genomes of eighteen Dothideomycetes fungi.</title>
        <authorList>
            <person name="Ohm R.A."/>
            <person name="Feau N."/>
            <person name="Henrissat B."/>
            <person name="Schoch C.L."/>
            <person name="Horwitz B.A."/>
            <person name="Barry K.W."/>
            <person name="Condon B.J."/>
            <person name="Copeland A.C."/>
            <person name="Dhillon B."/>
            <person name="Glaser F."/>
            <person name="Hesse C.N."/>
            <person name="Kosti I."/>
            <person name="LaButti K."/>
            <person name="Lindquist E.A."/>
            <person name="Lucas S."/>
            <person name="Salamov A.A."/>
            <person name="Bradshaw R.E."/>
            <person name="Ciuffetti L."/>
            <person name="Hamelin R.C."/>
            <person name="Kema G.H.J."/>
            <person name="Lawrence C."/>
            <person name="Scott J.A."/>
            <person name="Spatafora J.W."/>
            <person name="Turgeon B.G."/>
            <person name="de Wit P.J.G.M."/>
            <person name="Zhong S."/>
            <person name="Goodwin S.B."/>
            <person name="Grigoriev I.V."/>
        </authorList>
    </citation>
    <scope>NUCLEOTIDE SEQUENCE [LARGE SCALE GENOMIC DNA]</scope>
    <source>
        <strain evidence="3">C5 / ATCC 48332 / race O</strain>
    </source>
</reference>
<evidence type="ECO:0000313" key="3">
    <source>
        <dbReference type="Proteomes" id="UP000016936"/>
    </source>
</evidence>
<dbReference type="OrthoDB" id="5410680at2759"/>
<dbReference type="Gene3D" id="3.30.420.10">
    <property type="entry name" value="Ribonuclease H-like superfamily/Ribonuclease H"/>
    <property type="match status" value="1"/>
</dbReference>
<dbReference type="GO" id="GO:0003676">
    <property type="term" value="F:nucleic acid binding"/>
    <property type="evidence" value="ECO:0007669"/>
    <property type="project" value="InterPro"/>
</dbReference>
<keyword evidence="3" id="KW-1185">Reference proteome</keyword>
<dbReference type="OMA" id="ANTEWED"/>